<comment type="caution">
    <text evidence="12">The sequence shown here is derived from an EMBL/GenBank/DDBJ whole genome shotgun (WGS) entry which is preliminary data.</text>
</comment>
<keyword evidence="11" id="KW-1133">Transmembrane helix</keyword>
<keyword evidence="11" id="KW-0812">Transmembrane</keyword>
<feature type="transmembrane region" description="Helical" evidence="11">
    <location>
        <begin position="7"/>
        <end position="25"/>
    </location>
</feature>
<protein>
    <submittedName>
        <fullName evidence="12">Cytochrome P450 oxidoreductase</fullName>
    </submittedName>
</protein>
<gene>
    <name evidence="12" type="ORF">B0H15DRAFT_787639</name>
</gene>
<dbReference type="PANTHER" id="PTHR46300">
    <property type="entry name" value="P450, PUTATIVE (EUROFUNG)-RELATED-RELATED"/>
    <property type="match status" value="1"/>
</dbReference>
<dbReference type="Pfam" id="PF00067">
    <property type="entry name" value="p450"/>
    <property type="match status" value="1"/>
</dbReference>
<dbReference type="AlphaFoldDB" id="A0AAD6TW55"/>
<dbReference type="GO" id="GO:0004497">
    <property type="term" value="F:monooxygenase activity"/>
    <property type="evidence" value="ECO:0007669"/>
    <property type="project" value="UniProtKB-KW"/>
</dbReference>
<evidence type="ECO:0000256" key="10">
    <source>
        <dbReference type="RuleBase" id="RU000461"/>
    </source>
</evidence>
<dbReference type="Proteomes" id="UP001222325">
    <property type="component" value="Unassembled WGS sequence"/>
</dbReference>
<name>A0AAD6TW55_9AGAR</name>
<dbReference type="GO" id="GO:0020037">
    <property type="term" value="F:heme binding"/>
    <property type="evidence" value="ECO:0007669"/>
    <property type="project" value="InterPro"/>
</dbReference>
<dbReference type="PANTHER" id="PTHR46300:SF7">
    <property type="entry name" value="P450, PUTATIVE (EUROFUNG)-RELATED"/>
    <property type="match status" value="1"/>
</dbReference>
<comment type="similarity">
    <text evidence="3 10">Belongs to the cytochrome P450 family.</text>
</comment>
<dbReference type="InterPro" id="IPR036396">
    <property type="entry name" value="Cyt_P450_sf"/>
</dbReference>
<comment type="cofactor">
    <cofactor evidence="1 9">
        <name>heme</name>
        <dbReference type="ChEBI" id="CHEBI:30413"/>
    </cofactor>
</comment>
<reference evidence="12" key="1">
    <citation type="submission" date="2023-03" db="EMBL/GenBank/DDBJ databases">
        <title>Massive genome expansion in bonnet fungi (Mycena s.s.) driven by repeated elements and novel gene families across ecological guilds.</title>
        <authorList>
            <consortium name="Lawrence Berkeley National Laboratory"/>
            <person name="Harder C.B."/>
            <person name="Miyauchi S."/>
            <person name="Viragh M."/>
            <person name="Kuo A."/>
            <person name="Thoen E."/>
            <person name="Andreopoulos B."/>
            <person name="Lu D."/>
            <person name="Skrede I."/>
            <person name="Drula E."/>
            <person name="Henrissat B."/>
            <person name="Morin E."/>
            <person name="Kohler A."/>
            <person name="Barry K."/>
            <person name="LaButti K."/>
            <person name="Morin E."/>
            <person name="Salamov A."/>
            <person name="Lipzen A."/>
            <person name="Mereny Z."/>
            <person name="Hegedus B."/>
            <person name="Baldrian P."/>
            <person name="Stursova M."/>
            <person name="Weitz H."/>
            <person name="Taylor A."/>
            <person name="Grigoriev I.V."/>
            <person name="Nagy L.G."/>
            <person name="Martin F."/>
            <person name="Kauserud H."/>
        </authorList>
    </citation>
    <scope>NUCLEOTIDE SEQUENCE</scope>
    <source>
        <strain evidence="12">CBHHK173m</strain>
    </source>
</reference>
<feature type="binding site" description="axial binding residue" evidence="9">
    <location>
        <position position="427"/>
    </location>
    <ligand>
        <name>heme</name>
        <dbReference type="ChEBI" id="CHEBI:30413"/>
    </ligand>
    <ligandPart>
        <name>Fe</name>
        <dbReference type="ChEBI" id="CHEBI:18248"/>
    </ligandPart>
</feature>
<dbReference type="SUPFAM" id="SSF48264">
    <property type="entry name" value="Cytochrome P450"/>
    <property type="match status" value="1"/>
</dbReference>
<evidence type="ECO:0000256" key="4">
    <source>
        <dbReference type="ARBA" id="ARBA00022617"/>
    </source>
</evidence>
<dbReference type="GO" id="GO:0016705">
    <property type="term" value="F:oxidoreductase activity, acting on paired donors, with incorporation or reduction of molecular oxygen"/>
    <property type="evidence" value="ECO:0007669"/>
    <property type="project" value="InterPro"/>
</dbReference>
<dbReference type="InterPro" id="IPR050364">
    <property type="entry name" value="Cytochrome_P450_fung"/>
</dbReference>
<evidence type="ECO:0000256" key="6">
    <source>
        <dbReference type="ARBA" id="ARBA00023002"/>
    </source>
</evidence>
<organism evidence="12 13">
    <name type="scientific">Mycena belliarum</name>
    <dbReference type="NCBI Taxonomy" id="1033014"/>
    <lineage>
        <taxon>Eukaryota</taxon>
        <taxon>Fungi</taxon>
        <taxon>Dikarya</taxon>
        <taxon>Basidiomycota</taxon>
        <taxon>Agaricomycotina</taxon>
        <taxon>Agaricomycetes</taxon>
        <taxon>Agaricomycetidae</taxon>
        <taxon>Agaricales</taxon>
        <taxon>Marasmiineae</taxon>
        <taxon>Mycenaceae</taxon>
        <taxon>Mycena</taxon>
    </lineage>
</organism>
<accession>A0AAD6TW55</accession>
<keyword evidence="5 9" id="KW-0479">Metal-binding</keyword>
<evidence type="ECO:0000256" key="11">
    <source>
        <dbReference type="SAM" id="Phobius"/>
    </source>
</evidence>
<evidence type="ECO:0000313" key="12">
    <source>
        <dbReference type="EMBL" id="KAJ7079711.1"/>
    </source>
</evidence>
<evidence type="ECO:0000256" key="5">
    <source>
        <dbReference type="ARBA" id="ARBA00022723"/>
    </source>
</evidence>
<evidence type="ECO:0000256" key="3">
    <source>
        <dbReference type="ARBA" id="ARBA00010617"/>
    </source>
</evidence>
<evidence type="ECO:0000256" key="8">
    <source>
        <dbReference type="ARBA" id="ARBA00023033"/>
    </source>
</evidence>
<dbReference type="PRINTS" id="PR00463">
    <property type="entry name" value="EP450I"/>
</dbReference>
<dbReference type="InterPro" id="IPR017972">
    <property type="entry name" value="Cyt_P450_CS"/>
</dbReference>
<keyword evidence="6 10" id="KW-0560">Oxidoreductase</keyword>
<dbReference type="CDD" id="cd11065">
    <property type="entry name" value="CYP64-like"/>
    <property type="match status" value="1"/>
</dbReference>
<evidence type="ECO:0000256" key="1">
    <source>
        <dbReference type="ARBA" id="ARBA00001971"/>
    </source>
</evidence>
<keyword evidence="8 10" id="KW-0503">Monooxygenase</keyword>
<evidence type="ECO:0000256" key="9">
    <source>
        <dbReference type="PIRSR" id="PIRSR602401-1"/>
    </source>
</evidence>
<comment type="pathway">
    <text evidence="2">Secondary metabolite biosynthesis.</text>
</comment>
<evidence type="ECO:0000256" key="2">
    <source>
        <dbReference type="ARBA" id="ARBA00005179"/>
    </source>
</evidence>
<sequence length="508" mass="57142">MLSHIDLQIVVGGAFVCVAICYWFSRRSAKPPGPWGWPIIGNLFDVPTEFEWMYWATYKERYGPVSYTTILGKEIVILNTIKACNDMLEKRSAVYSGRPVMPFAGEIVGWDQQLLLAPYGKHFRAMRKLAHNHLGTKVAAAAYYDVQETEVKYFISRVHKRPESFVENLRISLGAILLRLSHGYTTRTDGTDPIVNLVEIASQDFYQATKPGAWLVDIIPWLKHVPAWMPGAGFKRTGAKYLKTNVDQTDKPYNFVLEQMRAKTALPSFTSNALQSGTLTLEEQYALKFIAAALYGGGLDTMTGALSVFFLAMVLFPEVQRKAQEELDKVVGTARLPTVRDQEHLPYIAALQKEIYRWRVPHCATEENEYNGFFIRKGTIILNNLWGIAHDPANYEDPMVFMPERFLGESPELDPAAFIFGFGRRRCPGIEVAESTVFIFIATALAVFRFGNAKDEAGNEVPPLDEFVSGSVCHPKPFKCSIEPRTVDALHLIQSVSSELPERVPSEL</sequence>
<keyword evidence="4 9" id="KW-0349">Heme</keyword>
<dbReference type="InterPro" id="IPR002401">
    <property type="entry name" value="Cyt_P450_E_grp-I"/>
</dbReference>
<dbReference type="GO" id="GO:0005506">
    <property type="term" value="F:iron ion binding"/>
    <property type="evidence" value="ECO:0007669"/>
    <property type="project" value="InterPro"/>
</dbReference>
<keyword evidence="11" id="KW-0472">Membrane</keyword>
<keyword evidence="7 9" id="KW-0408">Iron</keyword>
<dbReference type="InterPro" id="IPR001128">
    <property type="entry name" value="Cyt_P450"/>
</dbReference>
<dbReference type="EMBL" id="JARJCN010000058">
    <property type="protein sequence ID" value="KAJ7079711.1"/>
    <property type="molecule type" value="Genomic_DNA"/>
</dbReference>
<evidence type="ECO:0000313" key="13">
    <source>
        <dbReference type="Proteomes" id="UP001222325"/>
    </source>
</evidence>
<dbReference type="PROSITE" id="PS00086">
    <property type="entry name" value="CYTOCHROME_P450"/>
    <property type="match status" value="1"/>
</dbReference>
<dbReference type="Gene3D" id="1.10.630.10">
    <property type="entry name" value="Cytochrome P450"/>
    <property type="match status" value="1"/>
</dbReference>
<evidence type="ECO:0000256" key="7">
    <source>
        <dbReference type="ARBA" id="ARBA00023004"/>
    </source>
</evidence>
<keyword evidence="13" id="KW-1185">Reference proteome</keyword>
<proteinExistence type="inferred from homology"/>